<organism evidence="1">
    <name type="scientific">Arundo donax</name>
    <name type="common">Giant reed</name>
    <name type="synonym">Donax arundinaceus</name>
    <dbReference type="NCBI Taxonomy" id="35708"/>
    <lineage>
        <taxon>Eukaryota</taxon>
        <taxon>Viridiplantae</taxon>
        <taxon>Streptophyta</taxon>
        <taxon>Embryophyta</taxon>
        <taxon>Tracheophyta</taxon>
        <taxon>Spermatophyta</taxon>
        <taxon>Magnoliopsida</taxon>
        <taxon>Liliopsida</taxon>
        <taxon>Poales</taxon>
        <taxon>Poaceae</taxon>
        <taxon>PACMAD clade</taxon>
        <taxon>Arundinoideae</taxon>
        <taxon>Arundineae</taxon>
        <taxon>Arundo</taxon>
    </lineage>
</organism>
<sequence>MKKMERMKEFVYTVVVIMSTVSHPLMNNAYVYTTWPTTSTQAVCSFISLAPTIYMFIHPSNSFRSPRKFSAAVASAHHESCISHLQLLLQVLRAAEATGTPPSAWTLLRTRLPPAG</sequence>
<evidence type="ECO:0000313" key="1">
    <source>
        <dbReference type="EMBL" id="JAE25551.1"/>
    </source>
</evidence>
<name>A0A0A9GSL7_ARUDO</name>
<reference evidence="1" key="1">
    <citation type="submission" date="2014-09" db="EMBL/GenBank/DDBJ databases">
        <authorList>
            <person name="Magalhaes I.L.F."/>
            <person name="Oliveira U."/>
            <person name="Santos F.R."/>
            <person name="Vidigal T.H.D.A."/>
            <person name="Brescovit A.D."/>
            <person name="Santos A.J."/>
        </authorList>
    </citation>
    <scope>NUCLEOTIDE SEQUENCE</scope>
    <source>
        <tissue evidence="1">Shoot tissue taken approximately 20 cm above the soil surface</tissue>
    </source>
</reference>
<proteinExistence type="predicted"/>
<dbReference type="EMBL" id="GBRH01172345">
    <property type="protein sequence ID" value="JAE25551.1"/>
    <property type="molecule type" value="Transcribed_RNA"/>
</dbReference>
<accession>A0A0A9GSL7</accession>
<reference evidence="1" key="2">
    <citation type="journal article" date="2015" name="Data Brief">
        <title>Shoot transcriptome of the giant reed, Arundo donax.</title>
        <authorList>
            <person name="Barrero R.A."/>
            <person name="Guerrero F.D."/>
            <person name="Moolhuijzen P."/>
            <person name="Goolsby J.A."/>
            <person name="Tidwell J."/>
            <person name="Bellgard S.E."/>
            <person name="Bellgard M.I."/>
        </authorList>
    </citation>
    <scope>NUCLEOTIDE SEQUENCE</scope>
    <source>
        <tissue evidence="1">Shoot tissue taken approximately 20 cm above the soil surface</tissue>
    </source>
</reference>
<dbReference type="AlphaFoldDB" id="A0A0A9GSL7"/>
<protein>
    <submittedName>
        <fullName evidence="1">Uncharacterized protein</fullName>
    </submittedName>
</protein>